<sequence>MIISLKKMTQSVRKNNLGTISQFDYSNIGVKSQKGLRPFLLNYLFRQFSFATHNQKVNSLRSSEYIKLASVTKVPVKIINPIVKGFLVELVYFRRFLREHTFSYKETARLVKLVSFLAKIHKLAPVFDFERAKENAQILKMKLQDLCFFPQFTTQIAIVVYVTDLRDKIYSKRIVQANLRLLCDCSAYSFHRTRKKLGLG</sequence>
<proteinExistence type="predicted"/>
<name>A0A0F9ATJ9_9ZZZZ</name>
<reference evidence="1" key="1">
    <citation type="journal article" date="2015" name="Nature">
        <title>Complex archaea that bridge the gap between prokaryotes and eukaryotes.</title>
        <authorList>
            <person name="Spang A."/>
            <person name="Saw J.H."/>
            <person name="Jorgensen S.L."/>
            <person name="Zaremba-Niedzwiedzka K."/>
            <person name="Martijn J."/>
            <person name="Lind A.E."/>
            <person name="van Eijk R."/>
            <person name="Schleper C."/>
            <person name="Guy L."/>
            <person name="Ettema T.J."/>
        </authorList>
    </citation>
    <scope>NUCLEOTIDE SEQUENCE</scope>
</reference>
<organism evidence="1">
    <name type="scientific">marine sediment metagenome</name>
    <dbReference type="NCBI Taxonomy" id="412755"/>
    <lineage>
        <taxon>unclassified sequences</taxon>
        <taxon>metagenomes</taxon>
        <taxon>ecological metagenomes</taxon>
    </lineage>
</organism>
<dbReference type="AlphaFoldDB" id="A0A0F9ATJ9"/>
<dbReference type="EMBL" id="LAZR01041136">
    <property type="protein sequence ID" value="KKL12750.1"/>
    <property type="molecule type" value="Genomic_DNA"/>
</dbReference>
<gene>
    <name evidence="1" type="ORF">LCGC14_2532640</name>
</gene>
<accession>A0A0F9ATJ9</accession>
<evidence type="ECO:0000313" key="1">
    <source>
        <dbReference type="EMBL" id="KKL12750.1"/>
    </source>
</evidence>
<protein>
    <submittedName>
        <fullName evidence="1">Uncharacterized protein</fullName>
    </submittedName>
</protein>
<comment type="caution">
    <text evidence="1">The sequence shown here is derived from an EMBL/GenBank/DDBJ whole genome shotgun (WGS) entry which is preliminary data.</text>
</comment>